<evidence type="ECO:0000256" key="1">
    <source>
        <dbReference type="SAM" id="MobiDB-lite"/>
    </source>
</evidence>
<dbReference type="AlphaFoldDB" id="A0A402AT07"/>
<dbReference type="EMBL" id="BIFS01000002">
    <property type="protein sequence ID" value="GCE22215.1"/>
    <property type="molecule type" value="Genomic_DNA"/>
</dbReference>
<dbReference type="Proteomes" id="UP000287188">
    <property type="component" value="Unassembled WGS sequence"/>
</dbReference>
<name>A0A402AT07_9CHLR</name>
<feature type="region of interest" description="Disordered" evidence="1">
    <location>
        <begin position="76"/>
        <end position="105"/>
    </location>
</feature>
<dbReference type="RefSeq" id="WP_126554820.1">
    <property type="nucleotide sequence ID" value="NZ_BIFS01000002.1"/>
</dbReference>
<feature type="region of interest" description="Disordered" evidence="1">
    <location>
        <begin position="1"/>
        <end position="64"/>
    </location>
</feature>
<dbReference type="OrthoDB" id="164086at2"/>
<evidence type="ECO:0000313" key="2">
    <source>
        <dbReference type="EMBL" id="GCE22215.1"/>
    </source>
</evidence>
<organism evidence="2 3">
    <name type="scientific">Dictyobacter kobayashii</name>
    <dbReference type="NCBI Taxonomy" id="2014872"/>
    <lineage>
        <taxon>Bacteria</taxon>
        <taxon>Bacillati</taxon>
        <taxon>Chloroflexota</taxon>
        <taxon>Ktedonobacteria</taxon>
        <taxon>Ktedonobacterales</taxon>
        <taxon>Dictyobacteraceae</taxon>
        <taxon>Dictyobacter</taxon>
    </lineage>
</organism>
<comment type="caution">
    <text evidence="2">The sequence shown here is derived from an EMBL/GenBank/DDBJ whole genome shotgun (WGS) entry which is preliminary data.</text>
</comment>
<proteinExistence type="predicted"/>
<sequence>MGNKKTDCSPPLFQLDPTNPWQQSNLPITPLPMTNPDWSPPNGSPKAEHAEEKVETNGEENTPVTQAEQIMQSQVFDVPPQQEEKKKTTESEGSQKFFPLQKSRELSETPKPVTLTLLKQIRCWVRADDGTSVEVKLRGGENAIRLIQLAYIAWRQGNSVDRDKMLTYVIARGKRRDMNTDQLGEVFDAAKRYLRQDLDRAIKDLEKNDHHVADDVDFFSNEPGFYWLHSSCRVIDLEKIEEQYNVIKIARKEGVLDEKLNGTIPNWVVEACQNLIDAYPGDFLQSLIEKFPRNLAPG</sequence>
<feature type="compositionally biased region" description="Polar residues" evidence="1">
    <location>
        <begin position="16"/>
        <end position="27"/>
    </location>
</feature>
<protein>
    <submittedName>
        <fullName evidence="2">Uncharacterized protein</fullName>
    </submittedName>
</protein>
<gene>
    <name evidence="2" type="ORF">KDK_60150</name>
</gene>
<keyword evidence="3" id="KW-1185">Reference proteome</keyword>
<reference evidence="3" key="1">
    <citation type="submission" date="2018-12" db="EMBL/GenBank/DDBJ databases">
        <title>Tengunoibacter tsumagoiensis gen. nov., sp. nov., Dictyobacter kobayashii sp. nov., D. alpinus sp. nov., and D. joshuensis sp. nov. and description of Dictyobacteraceae fam. nov. within the order Ktedonobacterales isolated from Tengu-no-mugimeshi.</title>
        <authorList>
            <person name="Wang C.M."/>
            <person name="Zheng Y."/>
            <person name="Sakai Y."/>
            <person name="Toyoda A."/>
            <person name="Minakuchi Y."/>
            <person name="Abe K."/>
            <person name="Yokota A."/>
            <person name="Yabe S."/>
        </authorList>
    </citation>
    <scope>NUCLEOTIDE SEQUENCE [LARGE SCALE GENOMIC DNA]</scope>
    <source>
        <strain evidence="3">Uno11</strain>
    </source>
</reference>
<feature type="compositionally biased region" description="Basic and acidic residues" evidence="1">
    <location>
        <begin position="46"/>
        <end position="56"/>
    </location>
</feature>
<accession>A0A402AT07</accession>
<evidence type="ECO:0000313" key="3">
    <source>
        <dbReference type="Proteomes" id="UP000287188"/>
    </source>
</evidence>